<accession>A0ABQ8MWP2</accession>
<sequence length="82" mass="9435">MAARGLYKHTQCFRTQIFGLHKSELFYFSSCRVILQWCTWTDFSPFGMCPGTVWSVLANVCLDVLHPVAYPKFNSQEACGRH</sequence>
<gene>
    <name evidence="1" type="ORF">H4Q32_003689</name>
</gene>
<dbReference type="Proteomes" id="UP000830375">
    <property type="component" value="Unassembled WGS sequence"/>
</dbReference>
<dbReference type="EMBL" id="JACTAM010000002">
    <property type="protein sequence ID" value="KAI2667254.1"/>
    <property type="molecule type" value="Genomic_DNA"/>
</dbReference>
<organism evidence="1 2">
    <name type="scientific">Labeo rohita</name>
    <name type="common">Indian major carp</name>
    <name type="synonym">Cyprinus rohita</name>
    <dbReference type="NCBI Taxonomy" id="84645"/>
    <lineage>
        <taxon>Eukaryota</taxon>
        <taxon>Metazoa</taxon>
        <taxon>Chordata</taxon>
        <taxon>Craniata</taxon>
        <taxon>Vertebrata</taxon>
        <taxon>Euteleostomi</taxon>
        <taxon>Actinopterygii</taxon>
        <taxon>Neopterygii</taxon>
        <taxon>Teleostei</taxon>
        <taxon>Ostariophysi</taxon>
        <taxon>Cypriniformes</taxon>
        <taxon>Cyprinidae</taxon>
        <taxon>Labeoninae</taxon>
        <taxon>Labeonini</taxon>
        <taxon>Labeo</taxon>
    </lineage>
</organism>
<proteinExistence type="predicted"/>
<comment type="caution">
    <text evidence="1">The sequence shown here is derived from an EMBL/GenBank/DDBJ whole genome shotgun (WGS) entry which is preliminary data.</text>
</comment>
<reference evidence="1 2" key="1">
    <citation type="submission" date="2022-01" db="EMBL/GenBank/DDBJ databases">
        <title>A high-quality chromosome-level genome assembly of rohu carp, Labeo rohita.</title>
        <authorList>
            <person name="Arick M.A. II"/>
            <person name="Hsu C.-Y."/>
            <person name="Magbanua Z."/>
            <person name="Pechanova O."/>
            <person name="Grover C."/>
            <person name="Miller E."/>
            <person name="Thrash A."/>
            <person name="Ezzel L."/>
            <person name="Alam S."/>
            <person name="Benzie J."/>
            <person name="Hamilton M."/>
            <person name="Karsi A."/>
            <person name="Lawrence M.L."/>
            <person name="Peterson D.G."/>
        </authorList>
    </citation>
    <scope>NUCLEOTIDE SEQUENCE [LARGE SCALE GENOMIC DNA]</scope>
    <source>
        <strain evidence="2">BAU-BD-2019</strain>
        <tissue evidence="1">Blood</tissue>
    </source>
</reference>
<protein>
    <submittedName>
        <fullName evidence="1">Outer capsid protein P8</fullName>
    </submittedName>
</protein>
<keyword evidence="2" id="KW-1185">Reference proteome</keyword>
<evidence type="ECO:0000313" key="2">
    <source>
        <dbReference type="Proteomes" id="UP000830375"/>
    </source>
</evidence>
<evidence type="ECO:0000313" key="1">
    <source>
        <dbReference type="EMBL" id="KAI2667254.1"/>
    </source>
</evidence>
<name>A0ABQ8MWP2_LABRO</name>